<dbReference type="SUPFAM" id="SSF53335">
    <property type="entry name" value="S-adenosyl-L-methionine-dependent methyltransferases"/>
    <property type="match status" value="1"/>
</dbReference>
<dbReference type="GO" id="GO:0032259">
    <property type="term" value="P:methylation"/>
    <property type="evidence" value="ECO:0007669"/>
    <property type="project" value="UniProtKB-KW"/>
</dbReference>
<keyword evidence="2" id="KW-0489">Methyltransferase</keyword>
<dbReference type="PATRIC" id="fig|1195246.3.peg.1326"/>
<organism evidence="2 3">
    <name type="scientific">Alishewanella agri BL06</name>
    <dbReference type="NCBI Taxonomy" id="1195246"/>
    <lineage>
        <taxon>Bacteria</taxon>
        <taxon>Pseudomonadati</taxon>
        <taxon>Pseudomonadota</taxon>
        <taxon>Gammaproteobacteria</taxon>
        <taxon>Alteromonadales</taxon>
        <taxon>Alteromonadaceae</taxon>
        <taxon>Alishewanella</taxon>
    </lineage>
</organism>
<evidence type="ECO:0000313" key="3">
    <source>
        <dbReference type="Proteomes" id="UP000035062"/>
    </source>
</evidence>
<feature type="domain" description="Methyltransferase type 11" evidence="1">
    <location>
        <begin position="49"/>
        <end position="151"/>
    </location>
</feature>
<dbReference type="eggNOG" id="COG2226">
    <property type="taxonomic scope" value="Bacteria"/>
</dbReference>
<reference evidence="2 3" key="1">
    <citation type="journal article" date="2012" name="J. Bacteriol.">
        <title>Genome Sequence of Pectin-Degrading Alishewanella agri, Isolated from Landfill Soil.</title>
        <authorList>
            <person name="Kim J."/>
            <person name="Jung J."/>
            <person name="Sung J.S."/>
            <person name="Chun J."/>
            <person name="Park W."/>
        </authorList>
    </citation>
    <scope>NUCLEOTIDE SEQUENCE [LARGE SCALE GENOMIC DNA]</scope>
    <source>
        <strain evidence="2 3">BL06</strain>
    </source>
</reference>
<protein>
    <submittedName>
        <fullName evidence="2">Type 11 methyltransferase</fullName>
    </submittedName>
</protein>
<dbReference type="STRING" id="1195246.AGRI_06730"/>
<dbReference type="GO" id="GO:0008757">
    <property type="term" value="F:S-adenosylmethionine-dependent methyltransferase activity"/>
    <property type="evidence" value="ECO:0007669"/>
    <property type="project" value="InterPro"/>
</dbReference>
<dbReference type="AlphaFoldDB" id="I8U784"/>
<dbReference type="Pfam" id="PF08241">
    <property type="entry name" value="Methyltransf_11"/>
    <property type="match status" value="1"/>
</dbReference>
<name>I8U784_9ALTE</name>
<keyword evidence="2" id="KW-0808">Transferase</keyword>
<sequence>MQHWTAYWQQADTLNSFAEGQAASGYHGELAAFWRQQLAGLAASATLMDLGTGNGALAVLLAEQKQQRATNWRILAVDAADIQPQRLIAKQPALAKPFKQIRFLGHTRIEQLPCANASIDLLVSQFAFEYSELSASLQEAWRVLKPGGRLIAVMHSADTALAQDSAVGILVMQNLLAADGIIERVLALLPLALRSTQSPQFIQANQQLLQQVKVYQQSLAPAAAEWFHYLFAPFASLLFQPAVDSPHQAKRLQQSLTYYLQRLSDQQAACITPDKADGIQQQLQKLRGRGQLAPLYIEGQLFGLALMAEKV</sequence>
<dbReference type="RefSeq" id="WP_008984238.1">
    <property type="nucleotide sequence ID" value="NZ_AKKU01000012.1"/>
</dbReference>
<dbReference type="EMBL" id="AKKU01000012">
    <property type="protein sequence ID" value="EIW89161.1"/>
    <property type="molecule type" value="Genomic_DNA"/>
</dbReference>
<keyword evidence="3" id="KW-1185">Reference proteome</keyword>
<proteinExistence type="predicted"/>
<dbReference type="Proteomes" id="UP000035062">
    <property type="component" value="Unassembled WGS sequence"/>
</dbReference>
<evidence type="ECO:0000313" key="2">
    <source>
        <dbReference type="EMBL" id="EIW89161.1"/>
    </source>
</evidence>
<dbReference type="Gene3D" id="3.40.50.150">
    <property type="entry name" value="Vaccinia Virus protein VP39"/>
    <property type="match status" value="1"/>
</dbReference>
<evidence type="ECO:0000259" key="1">
    <source>
        <dbReference type="Pfam" id="PF08241"/>
    </source>
</evidence>
<accession>I8U784</accession>
<gene>
    <name evidence="2" type="ORF">AGRI_06730</name>
</gene>
<dbReference type="InterPro" id="IPR029063">
    <property type="entry name" value="SAM-dependent_MTases_sf"/>
</dbReference>
<comment type="caution">
    <text evidence="2">The sequence shown here is derived from an EMBL/GenBank/DDBJ whole genome shotgun (WGS) entry which is preliminary data.</text>
</comment>
<dbReference type="CDD" id="cd02440">
    <property type="entry name" value="AdoMet_MTases"/>
    <property type="match status" value="1"/>
</dbReference>
<dbReference type="InterPro" id="IPR013216">
    <property type="entry name" value="Methyltransf_11"/>
</dbReference>